<sequence length="80" mass="9623">MEVGAMTLKVVELNANSRCEFDLFYYRHLWLTPYLLAVQQVKGWVLYEVLKYEPNLLIVREIRKLKDLEEVEQCLREYAV</sequence>
<reference evidence="1 2" key="1">
    <citation type="journal article" date="2010" name="J. Bacteriol.">
        <title>Complete genome sequence of the thermophilic, obligately chemolithoautotrophic hydrogen-oxidizing bacterium Hydrogenobacter thermophilus TK-6.</title>
        <authorList>
            <person name="Arai H."/>
            <person name="Kanbe H."/>
            <person name="Ishii M."/>
            <person name="Igarashi Y."/>
        </authorList>
    </citation>
    <scope>NUCLEOTIDE SEQUENCE [LARGE SCALE GENOMIC DNA]</scope>
    <source>
        <strain evidence="2">DSM 6534 / IAM 12695 / TK-6 [Tokyo]</strain>
    </source>
</reference>
<dbReference type="EMBL" id="AP011112">
    <property type="protein sequence ID" value="BAI68985.1"/>
    <property type="molecule type" value="Genomic_DNA"/>
</dbReference>
<accession>D3DGN3</accession>
<protein>
    <submittedName>
        <fullName evidence="1">Uncharacterized protein</fullName>
    </submittedName>
</protein>
<gene>
    <name evidence="1" type="ordered locus">HTH_0521</name>
</gene>
<evidence type="ECO:0000313" key="1">
    <source>
        <dbReference type="EMBL" id="BAI68985.1"/>
    </source>
</evidence>
<proteinExistence type="predicted"/>
<dbReference type="Proteomes" id="UP000002574">
    <property type="component" value="Chromosome"/>
</dbReference>
<dbReference type="KEGG" id="hth:HTH_0521"/>
<dbReference type="SUPFAM" id="SSF55637">
    <property type="entry name" value="Cell cycle regulatory proteins"/>
    <property type="match status" value="1"/>
</dbReference>
<dbReference type="GO" id="GO:0016538">
    <property type="term" value="F:cyclin-dependent protein serine/threonine kinase regulator activity"/>
    <property type="evidence" value="ECO:0007669"/>
    <property type="project" value="InterPro"/>
</dbReference>
<organism evidence="1 2">
    <name type="scientific">Hydrogenobacter thermophilus (strain DSM 6534 / IAM 12695 / TK-6)</name>
    <dbReference type="NCBI Taxonomy" id="608538"/>
    <lineage>
        <taxon>Bacteria</taxon>
        <taxon>Pseudomonadati</taxon>
        <taxon>Aquificota</taxon>
        <taxon>Aquificia</taxon>
        <taxon>Aquificales</taxon>
        <taxon>Aquificaceae</taxon>
        <taxon>Hydrogenobacter</taxon>
    </lineage>
</organism>
<name>D3DGN3_HYDTT</name>
<dbReference type="STRING" id="608538.HTH_0521"/>
<keyword evidence="2" id="KW-1185">Reference proteome</keyword>
<evidence type="ECO:0000313" key="2">
    <source>
        <dbReference type="Proteomes" id="UP000002574"/>
    </source>
</evidence>
<dbReference type="AlphaFoldDB" id="D3DGN3"/>
<dbReference type="InterPro" id="IPR036858">
    <property type="entry name" value="Cyclin-dep_kinase_reg-sub_sf"/>
</dbReference>